<keyword evidence="1" id="KW-1133">Transmembrane helix</keyword>
<protein>
    <recommendedName>
        <fullName evidence="4">Cardiolipin synthase N-terminal domain-containing protein</fullName>
    </recommendedName>
</protein>
<keyword evidence="1" id="KW-0472">Membrane</keyword>
<feature type="transmembrane region" description="Helical" evidence="1">
    <location>
        <begin position="29"/>
        <end position="49"/>
    </location>
</feature>
<proteinExistence type="predicted"/>
<dbReference type="GO" id="GO:0005886">
    <property type="term" value="C:plasma membrane"/>
    <property type="evidence" value="ECO:0007669"/>
    <property type="project" value="UniProtKB-SubCell"/>
</dbReference>
<dbReference type="AlphaFoldDB" id="A0A6P0CBQ1"/>
<reference evidence="2 3" key="1">
    <citation type="submission" date="2020-01" db="EMBL/GenBank/DDBJ databases">
        <title>Sulfitobacter sediminilitoris sp. nov., isolated from a tidal flat.</title>
        <authorList>
            <person name="Park S."/>
            <person name="Yoon J.-H."/>
        </authorList>
    </citation>
    <scope>NUCLEOTIDE SEQUENCE [LARGE SCALE GENOMIC DNA]</scope>
    <source>
        <strain evidence="2 3">JBTF-M27</strain>
    </source>
</reference>
<evidence type="ECO:0000313" key="2">
    <source>
        <dbReference type="EMBL" id="NEK23327.1"/>
    </source>
</evidence>
<dbReference type="EMBL" id="JAABNT010000007">
    <property type="protein sequence ID" value="NEK23327.1"/>
    <property type="molecule type" value="Genomic_DNA"/>
</dbReference>
<evidence type="ECO:0000313" key="3">
    <source>
        <dbReference type="Proteomes" id="UP000468591"/>
    </source>
</evidence>
<keyword evidence="3" id="KW-1185">Reference proteome</keyword>
<evidence type="ECO:0000256" key="1">
    <source>
        <dbReference type="SAM" id="Phobius"/>
    </source>
</evidence>
<gene>
    <name evidence="2" type="ORF">GV827_13035</name>
</gene>
<dbReference type="RefSeq" id="WP_164354242.1">
    <property type="nucleotide sequence ID" value="NZ_JAABNT010000007.1"/>
</dbReference>
<keyword evidence="1" id="KW-0812">Transmembrane</keyword>
<organism evidence="2 3">
    <name type="scientific">Sulfitobacter sediminilitoris</name>
    <dbReference type="NCBI Taxonomy" id="2698830"/>
    <lineage>
        <taxon>Bacteria</taxon>
        <taxon>Pseudomonadati</taxon>
        <taxon>Pseudomonadota</taxon>
        <taxon>Alphaproteobacteria</taxon>
        <taxon>Rhodobacterales</taxon>
        <taxon>Roseobacteraceae</taxon>
        <taxon>Sulfitobacter</taxon>
    </lineage>
</organism>
<sequence length="57" mass="6407">MPFVFIFVVSIVATYWTFKDAKSRGMNAQGWALVILLTSMLGLPIYLVVRRPKTTSA</sequence>
<accession>A0A6P0CBQ1</accession>
<evidence type="ECO:0008006" key="4">
    <source>
        <dbReference type="Google" id="ProtNLM"/>
    </source>
</evidence>
<name>A0A6P0CBQ1_9RHOB</name>
<dbReference type="Proteomes" id="UP000468591">
    <property type="component" value="Unassembled WGS sequence"/>
</dbReference>
<comment type="caution">
    <text evidence="2">The sequence shown here is derived from an EMBL/GenBank/DDBJ whole genome shotgun (WGS) entry which is preliminary data.</text>
</comment>